<feature type="region of interest" description="Disordered" evidence="1">
    <location>
        <begin position="239"/>
        <end position="266"/>
    </location>
</feature>
<organism evidence="2 3">
    <name type="scientific">Blattamonas nauphoetae</name>
    <dbReference type="NCBI Taxonomy" id="2049346"/>
    <lineage>
        <taxon>Eukaryota</taxon>
        <taxon>Metamonada</taxon>
        <taxon>Preaxostyla</taxon>
        <taxon>Oxymonadida</taxon>
        <taxon>Blattamonas</taxon>
    </lineage>
</organism>
<feature type="compositionally biased region" description="Basic and acidic residues" evidence="1">
    <location>
        <begin position="283"/>
        <end position="313"/>
    </location>
</feature>
<accession>A0ABQ9X4V7</accession>
<evidence type="ECO:0000313" key="2">
    <source>
        <dbReference type="EMBL" id="KAK2946814.1"/>
    </source>
</evidence>
<dbReference type="EMBL" id="JARBJD010000218">
    <property type="protein sequence ID" value="KAK2946814.1"/>
    <property type="molecule type" value="Genomic_DNA"/>
</dbReference>
<proteinExistence type="predicted"/>
<sequence>MHPSQPHPSLSNTFGTGHTTEGLMEEFQRYESEFKTGDETVQHKIAFSVFTTISSAFRQFVVNTSRTLTWELEGVLSSGIVERLCTRIETKSSELDVLPTLLVLDTFCSVLKQIISSYSQSNESDAQKDWERHFQNEVLSISNHISNVESCEQALSRIEQATLTFGRSFQNIENIENIENGEKTRKLQDMVGGMILRYFRTSIQSPSKGEIGKGGFDLAAVRREMEDKLRRIEAEIEKEKEDMEAAREAARKAEEERQREFSRKMREMEETKKLLEKWIEEGKQREEEKKREEERQREEEKQREEEERRRMSKEGAAAIEVFQQDKFTLLGNKFTRTDSGWKTLLSHSFGPHVVRMTFIIRSVGDSFFFVGLISAALTEQAKTFDNPVGNLKGGAGWVLHPSHLSAYQNEREHHSGSAYKAVVDGQRVVLEADGREGKRTLKLSQDGETQPVFFSNIPVPFRLAFQMSSDKNSVQIVSTEVFSEPSMVGGSLEVMMD</sequence>
<comment type="caution">
    <text evidence="2">The sequence shown here is derived from an EMBL/GenBank/DDBJ whole genome shotgun (WGS) entry which is preliminary data.</text>
</comment>
<feature type="region of interest" description="Disordered" evidence="1">
    <location>
        <begin position="283"/>
        <end position="314"/>
    </location>
</feature>
<gene>
    <name evidence="2" type="ORF">BLNAU_18272</name>
</gene>
<keyword evidence="3" id="KW-1185">Reference proteome</keyword>
<reference evidence="2 3" key="1">
    <citation type="journal article" date="2022" name="bioRxiv">
        <title>Genomics of Preaxostyla Flagellates Illuminates Evolutionary Transitions and the Path Towards Mitochondrial Loss.</title>
        <authorList>
            <person name="Novak L.V.F."/>
            <person name="Treitli S.C."/>
            <person name="Pyrih J."/>
            <person name="Halakuc P."/>
            <person name="Pipaliya S.V."/>
            <person name="Vacek V."/>
            <person name="Brzon O."/>
            <person name="Soukal P."/>
            <person name="Eme L."/>
            <person name="Dacks J.B."/>
            <person name="Karnkowska A."/>
            <person name="Elias M."/>
            <person name="Hampl V."/>
        </authorList>
    </citation>
    <scope>NUCLEOTIDE SEQUENCE [LARGE SCALE GENOMIC DNA]</scope>
    <source>
        <strain evidence="2">NAU3</strain>
        <tissue evidence="2">Gut</tissue>
    </source>
</reference>
<protein>
    <submittedName>
        <fullName evidence="2">Uncharacterized protein</fullName>
    </submittedName>
</protein>
<dbReference type="Proteomes" id="UP001281761">
    <property type="component" value="Unassembled WGS sequence"/>
</dbReference>
<evidence type="ECO:0000313" key="3">
    <source>
        <dbReference type="Proteomes" id="UP001281761"/>
    </source>
</evidence>
<name>A0ABQ9X4V7_9EUKA</name>
<evidence type="ECO:0000256" key="1">
    <source>
        <dbReference type="SAM" id="MobiDB-lite"/>
    </source>
</evidence>